<accession>A0A1E5L710</accession>
<dbReference type="EMBL" id="MJAT01000012">
    <property type="protein sequence ID" value="OEH85838.1"/>
    <property type="molecule type" value="Genomic_DNA"/>
</dbReference>
<dbReference type="Proteomes" id="UP000095255">
    <property type="component" value="Unassembled WGS sequence"/>
</dbReference>
<dbReference type="GO" id="GO:0016887">
    <property type="term" value="F:ATP hydrolysis activity"/>
    <property type="evidence" value="ECO:0007669"/>
    <property type="project" value="TreeGrafter"/>
</dbReference>
<sequence>MNDQAARLRQLVSQNKAKKARVITVTSGKGGVGKSNFTLNFALCLKEYGKKVVILDADLGLANIDVLLGVSTKMNLANIIYDHVTIWDVLYKSEYGIDIVAGGSGIQDLLSLNESQLEHFLKQIDLLSNYADYILIDTGAGLSKETARLIVAADEVILVTTPEPTSITDAYAIVKMVHNISQDIKYRLIVNRVMNNIEGKATSEKLQLVTKRFLNIDLSFLGLLPDDQNVLQAVKKQKPFYLMHPTTDASQAMRDVTNEFLNHKVESDDKQQGITSFMSKMLRLLR</sequence>
<dbReference type="AlphaFoldDB" id="A0A1E5L710"/>
<dbReference type="GO" id="GO:0005829">
    <property type="term" value="C:cytosol"/>
    <property type="evidence" value="ECO:0007669"/>
    <property type="project" value="TreeGrafter"/>
</dbReference>
<reference evidence="3 4" key="1">
    <citation type="submission" date="2016-09" db="EMBL/GenBank/DDBJ databases">
        <title>Desulfuribacillus arsenicus sp. nov., an obligately anaerobic, dissimilatory arsenic- and antimonate-reducing bacterium isolated from anoxic sediments.</title>
        <authorList>
            <person name="Abin C.A."/>
            <person name="Hollibaugh J.T."/>
        </authorList>
    </citation>
    <scope>NUCLEOTIDE SEQUENCE [LARGE SCALE GENOMIC DNA]</scope>
    <source>
        <strain evidence="3 4">MLFW-2</strain>
    </source>
</reference>
<evidence type="ECO:0000313" key="4">
    <source>
        <dbReference type="Proteomes" id="UP000095255"/>
    </source>
</evidence>
<dbReference type="CDD" id="cd02038">
    <property type="entry name" value="FlhG-like"/>
    <property type="match status" value="1"/>
</dbReference>
<dbReference type="GO" id="GO:0051782">
    <property type="term" value="P:negative regulation of cell division"/>
    <property type="evidence" value="ECO:0007669"/>
    <property type="project" value="TreeGrafter"/>
</dbReference>
<dbReference type="RefSeq" id="WP_069701921.1">
    <property type="nucleotide sequence ID" value="NZ_MJAT01000012.1"/>
</dbReference>
<name>A0A1E5L710_9FIRM</name>
<organism evidence="3 4">
    <name type="scientific">Desulfuribacillus stibiiarsenatis</name>
    <dbReference type="NCBI Taxonomy" id="1390249"/>
    <lineage>
        <taxon>Bacteria</taxon>
        <taxon>Bacillati</taxon>
        <taxon>Bacillota</taxon>
        <taxon>Desulfuribacillia</taxon>
        <taxon>Desulfuribacillales</taxon>
        <taxon>Desulfuribacillaceae</taxon>
        <taxon>Desulfuribacillus</taxon>
    </lineage>
</organism>
<dbReference type="InterPro" id="IPR025501">
    <property type="entry name" value="MinD_FleN"/>
</dbReference>
<dbReference type="Pfam" id="PF10609">
    <property type="entry name" value="ParA"/>
    <property type="match status" value="1"/>
</dbReference>
<dbReference type="InterPro" id="IPR033875">
    <property type="entry name" value="FlhG"/>
</dbReference>
<evidence type="ECO:0000313" key="3">
    <source>
        <dbReference type="EMBL" id="OEH85838.1"/>
    </source>
</evidence>
<evidence type="ECO:0000256" key="1">
    <source>
        <dbReference type="ARBA" id="ARBA00022741"/>
    </source>
</evidence>
<dbReference type="InterPro" id="IPR050625">
    <property type="entry name" value="ParA/MinD_ATPase"/>
</dbReference>
<protein>
    <submittedName>
        <fullName evidence="3">Cobyrinic acid a,c-diamide synthase</fullName>
    </submittedName>
</protein>
<dbReference type="GO" id="GO:0009898">
    <property type="term" value="C:cytoplasmic side of plasma membrane"/>
    <property type="evidence" value="ECO:0007669"/>
    <property type="project" value="TreeGrafter"/>
</dbReference>
<comment type="caution">
    <text evidence="3">The sequence shown here is derived from an EMBL/GenBank/DDBJ whole genome shotgun (WGS) entry which is preliminary data.</text>
</comment>
<dbReference type="OrthoDB" id="9816297at2"/>
<dbReference type="STRING" id="1390249.BHU72_03395"/>
<keyword evidence="4" id="KW-1185">Reference proteome</keyword>
<dbReference type="PIRSF" id="PIRSF003092">
    <property type="entry name" value="MinD"/>
    <property type="match status" value="1"/>
</dbReference>
<dbReference type="PANTHER" id="PTHR43384:SF4">
    <property type="entry name" value="CELLULOSE BIOSYNTHESIS PROTEIN BCSQ-RELATED"/>
    <property type="match status" value="1"/>
</dbReference>
<dbReference type="GO" id="GO:0005524">
    <property type="term" value="F:ATP binding"/>
    <property type="evidence" value="ECO:0007669"/>
    <property type="project" value="UniProtKB-KW"/>
</dbReference>
<keyword evidence="2" id="KW-0067">ATP-binding</keyword>
<gene>
    <name evidence="3" type="ORF">BHU72_03395</name>
</gene>
<dbReference type="Gene3D" id="3.40.50.300">
    <property type="entry name" value="P-loop containing nucleotide triphosphate hydrolases"/>
    <property type="match status" value="1"/>
</dbReference>
<dbReference type="SUPFAM" id="SSF52540">
    <property type="entry name" value="P-loop containing nucleoside triphosphate hydrolases"/>
    <property type="match status" value="1"/>
</dbReference>
<dbReference type="PANTHER" id="PTHR43384">
    <property type="entry name" value="SEPTUM SITE-DETERMINING PROTEIN MIND HOMOLOG, CHLOROPLASTIC-RELATED"/>
    <property type="match status" value="1"/>
</dbReference>
<dbReference type="InterPro" id="IPR027417">
    <property type="entry name" value="P-loop_NTPase"/>
</dbReference>
<proteinExistence type="predicted"/>
<dbReference type="InterPro" id="IPR033756">
    <property type="entry name" value="YlxH/NBP35"/>
</dbReference>
<evidence type="ECO:0000256" key="2">
    <source>
        <dbReference type="ARBA" id="ARBA00022840"/>
    </source>
</evidence>
<keyword evidence="1" id="KW-0547">Nucleotide-binding</keyword>